<comment type="caution">
    <text evidence="12">The sequence shown here is derived from an EMBL/GenBank/DDBJ whole genome shotgun (WGS) entry which is preliminary data.</text>
</comment>
<dbReference type="FunFam" id="1.10.8.60:FF:000041">
    <property type="entry name" value="DNA polymerase III subunit delta"/>
    <property type="match status" value="1"/>
</dbReference>
<keyword evidence="4 12" id="KW-0548">Nucleotidyltransferase</keyword>
<evidence type="ECO:0000256" key="9">
    <source>
        <dbReference type="NCBIfam" id="TIGR01128"/>
    </source>
</evidence>
<dbReference type="PANTHER" id="PTHR34388:SF1">
    <property type="entry name" value="DNA POLYMERASE III SUBUNIT DELTA"/>
    <property type="match status" value="1"/>
</dbReference>
<dbReference type="EMBL" id="LGAA01000026">
    <property type="protein sequence ID" value="KPD02167.1"/>
    <property type="molecule type" value="Genomic_DNA"/>
</dbReference>
<dbReference type="NCBIfam" id="TIGR01128">
    <property type="entry name" value="holA"/>
    <property type="match status" value="1"/>
</dbReference>
<keyword evidence="5" id="KW-0235">DNA replication</keyword>
<evidence type="ECO:0000259" key="11">
    <source>
        <dbReference type="Pfam" id="PF14840"/>
    </source>
</evidence>
<dbReference type="Pfam" id="PF06144">
    <property type="entry name" value="DNA_pol3_delta"/>
    <property type="match status" value="1"/>
</dbReference>
<evidence type="ECO:0000256" key="1">
    <source>
        <dbReference type="ARBA" id="ARBA00012417"/>
    </source>
</evidence>
<dbReference type="CDD" id="cd18138">
    <property type="entry name" value="HLD_clamp_pol_III_delta"/>
    <property type="match status" value="1"/>
</dbReference>
<comment type="catalytic activity">
    <reaction evidence="8">
        <text>DNA(n) + a 2'-deoxyribonucleoside 5'-triphosphate = DNA(n+1) + diphosphate</text>
        <dbReference type="Rhea" id="RHEA:22508"/>
        <dbReference type="Rhea" id="RHEA-COMP:17339"/>
        <dbReference type="Rhea" id="RHEA-COMP:17340"/>
        <dbReference type="ChEBI" id="CHEBI:33019"/>
        <dbReference type="ChEBI" id="CHEBI:61560"/>
        <dbReference type="ChEBI" id="CHEBI:173112"/>
        <dbReference type="EC" id="2.7.7.7"/>
    </reaction>
</comment>
<evidence type="ECO:0000256" key="3">
    <source>
        <dbReference type="ARBA" id="ARBA00022679"/>
    </source>
</evidence>
<dbReference type="PANTHER" id="PTHR34388">
    <property type="entry name" value="DNA POLYMERASE III SUBUNIT DELTA"/>
    <property type="match status" value="1"/>
</dbReference>
<protein>
    <recommendedName>
        <fullName evidence="2 9">DNA polymerase III subunit delta</fullName>
        <ecNumber evidence="1 9">2.7.7.7</ecNumber>
    </recommendedName>
</protein>
<feature type="domain" description="DNA polymerase III delta N-terminal" evidence="10">
    <location>
        <begin position="21"/>
        <end position="139"/>
    </location>
</feature>
<dbReference type="Gene3D" id="1.10.8.60">
    <property type="match status" value="1"/>
</dbReference>
<evidence type="ECO:0000256" key="8">
    <source>
        <dbReference type="ARBA" id="ARBA00049244"/>
    </source>
</evidence>
<dbReference type="InterPro" id="IPR010372">
    <property type="entry name" value="DNA_pol3_delta_N"/>
</dbReference>
<evidence type="ECO:0000256" key="7">
    <source>
        <dbReference type="ARBA" id="ARBA00034754"/>
    </source>
</evidence>
<keyword evidence="3 12" id="KW-0808">Transferase</keyword>
<evidence type="ECO:0000256" key="2">
    <source>
        <dbReference type="ARBA" id="ARBA00017703"/>
    </source>
</evidence>
<evidence type="ECO:0000256" key="4">
    <source>
        <dbReference type="ARBA" id="ARBA00022695"/>
    </source>
</evidence>
<keyword evidence="13" id="KW-1185">Reference proteome</keyword>
<dbReference type="Pfam" id="PF14840">
    <property type="entry name" value="DNA_pol3_delt_C"/>
    <property type="match status" value="1"/>
</dbReference>
<dbReference type="InterPro" id="IPR005790">
    <property type="entry name" value="DNA_polIII_delta"/>
</dbReference>
<dbReference type="EC" id="2.7.7.7" evidence="1 9"/>
<evidence type="ECO:0000259" key="10">
    <source>
        <dbReference type="Pfam" id="PF06144"/>
    </source>
</evidence>
<dbReference type="RefSeq" id="WP_053909060.1">
    <property type="nucleotide sequence ID" value="NZ_CAWMUS010000026.1"/>
</dbReference>
<proteinExistence type="inferred from homology"/>
<accession>A0A0N0Z908</accession>
<dbReference type="InterPro" id="IPR027417">
    <property type="entry name" value="P-loop_NTPase"/>
</dbReference>
<dbReference type="InterPro" id="IPR008921">
    <property type="entry name" value="DNA_pol3_clamp-load_cplx_C"/>
</dbReference>
<sequence>MTRIYPEQLSSQLQDALRGSYLLWGNEPLLLQECQDKIRQAALHQGFTEHFSFSLDAQTDWDEIFSLCQSMSLFASRQILTLMLPENGPNAAMAEKLTQLSTLLHSDLLLILRGHKLTKAQENSRWFKDISSNGLYISCLTPEYQRLPQWVAQRAKHLGLTLEEQANQLLCYCYEGNLLALSQALERLSLLYPDGKLTLLRVETAVDDAAHFTPYHWIDALLAGKPQRAWHILNQLHQEDMEAVILLRSIQRDLMLLLTLKKQSTHTPLKNLFDQHRVWQNRRALLSSALQRLSLAQLQSAIQLLTQAELKAKQDYSQPVWPDLETLSMLLCGKTLPESLIDGIE</sequence>
<keyword evidence="6" id="KW-0239">DNA-directed DNA polymerase</keyword>
<feature type="domain" description="DNA polymerase III subunit delta C-terminal" evidence="11">
    <location>
        <begin position="214"/>
        <end position="337"/>
    </location>
</feature>
<dbReference type="GO" id="GO:0003887">
    <property type="term" value="F:DNA-directed DNA polymerase activity"/>
    <property type="evidence" value="ECO:0007669"/>
    <property type="project" value="UniProtKB-UniRule"/>
</dbReference>
<dbReference type="InterPro" id="IPR032780">
    <property type="entry name" value="DNA_pol3_delt_C"/>
</dbReference>
<reference evidence="12 13" key="1">
    <citation type="submission" date="2015-07" db="EMBL/GenBank/DDBJ databases">
        <title>ATOL: Assembling a taxonomically balanced genome-scale reconstruction of the evolutionary history of the Enterobacteriaceae.</title>
        <authorList>
            <person name="Plunkett G.III."/>
            <person name="Neeno-Eckwall E.C."/>
            <person name="Glasner J.D."/>
            <person name="Perna N.T."/>
        </authorList>
    </citation>
    <scope>NUCLEOTIDE SEQUENCE [LARGE SCALE GENOMIC DNA]</scope>
    <source>
        <strain evidence="12 13">ATCC 35017</strain>
    </source>
</reference>
<evidence type="ECO:0000313" key="13">
    <source>
        <dbReference type="Proteomes" id="UP000053226"/>
    </source>
</evidence>
<dbReference type="SUPFAM" id="SSF52540">
    <property type="entry name" value="P-loop containing nucleoside triphosphate hydrolases"/>
    <property type="match status" value="1"/>
</dbReference>
<organism evidence="12 13">
    <name type="scientific">Moellerella wisconsensis ATCC 35017</name>
    <dbReference type="NCBI Taxonomy" id="1354267"/>
    <lineage>
        <taxon>Bacteria</taxon>
        <taxon>Pseudomonadati</taxon>
        <taxon>Pseudomonadota</taxon>
        <taxon>Gammaproteobacteria</taxon>
        <taxon>Enterobacterales</taxon>
        <taxon>Morganellaceae</taxon>
        <taxon>Moellerella</taxon>
    </lineage>
</organism>
<dbReference type="Gene3D" id="3.40.50.300">
    <property type="entry name" value="P-loop containing nucleotide triphosphate hydrolases"/>
    <property type="match status" value="1"/>
</dbReference>
<dbReference type="Gene3D" id="1.20.272.10">
    <property type="match status" value="1"/>
</dbReference>
<comment type="similarity">
    <text evidence="7">Belongs to the DNA polymerase HolA subunit family.</text>
</comment>
<dbReference type="FunFam" id="1.20.272.10:FF:000008">
    <property type="entry name" value="DNA polymerase III, delta subunit"/>
    <property type="match status" value="1"/>
</dbReference>
<dbReference type="OrthoDB" id="9770982at2"/>
<evidence type="ECO:0000313" key="12">
    <source>
        <dbReference type="EMBL" id="KPD02167.1"/>
    </source>
</evidence>
<dbReference type="AlphaFoldDB" id="A0A0N0Z908"/>
<name>A0A0N0Z908_9GAMM</name>
<dbReference type="GO" id="GO:0003677">
    <property type="term" value="F:DNA binding"/>
    <property type="evidence" value="ECO:0007669"/>
    <property type="project" value="InterPro"/>
</dbReference>
<gene>
    <name evidence="12" type="ORF">M992_2719</name>
</gene>
<evidence type="ECO:0000256" key="5">
    <source>
        <dbReference type="ARBA" id="ARBA00022705"/>
    </source>
</evidence>
<dbReference type="GO" id="GO:0009360">
    <property type="term" value="C:DNA polymerase III complex"/>
    <property type="evidence" value="ECO:0007669"/>
    <property type="project" value="UniProtKB-UniRule"/>
</dbReference>
<evidence type="ECO:0000256" key="6">
    <source>
        <dbReference type="ARBA" id="ARBA00022932"/>
    </source>
</evidence>
<dbReference type="Proteomes" id="UP000053226">
    <property type="component" value="Unassembled WGS sequence"/>
</dbReference>
<dbReference type="SUPFAM" id="SSF48019">
    <property type="entry name" value="post-AAA+ oligomerization domain-like"/>
    <property type="match status" value="1"/>
</dbReference>
<dbReference type="GO" id="GO:0006261">
    <property type="term" value="P:DNA-templated DNA replication"/>
    <property type="evidence" value="ECO:0007669"/>
    <property type="project" value="TreeGrafter"/>
</dbReference>